<dbReference type="OrthoDB" id="8963224at2759"/>
<evidence type="ECO:0000259" key="7">
    <source>
        <dbReference type="PROSITE" id="PS50835"/>
    </source>
</evidence>
<dbReference type="PANTHER" id="PTHR12080:SF48">
    <property type="entry name" value="IMMUNOGLOBULIN SUBTYPE DOMAIN-CONTAINING PROTEIN"/>
    <property type="match status" value="1"/>
</dbReference>
<feature type="domain" description="Ig-like" evidence="7">
    <location>
        <begin position="159"/>
        <end position="243"/>
    </location>
</feature>
<dbReference type="EMBL" id="BEZZ01000356">
    <property type="protein sequence ID" value="GCC31343.1"/>
    <property type="molecule type" value="Genomic_DNA"/>
</dbReference>
<dbReference type="AlphaFoldDB" id="A0A401SLS8"/>
<dbReference type="OMA" id="QSQGHLC"/>
<feature type="region of interest" description="Disordered" evidence="5">
    <location>
        <begin position="315"/>
        <end position="335"/>
    </location>
</feature>
<organism evidence="8 9">
    <name type="scientific">Chiloscyllium punctatum</name>
    <name type="common">Brownbanded bambooshark</name>
    <name type="synonym">Hemiscyllium punctatum</name>
    <dbReference type="NCBI Taxonomy" id="137246"/>
    <lineage>
        <taxon>Eukaryota</taxon>
        <taxon>Metazoa</taxon>
        <taxon>Chordata</taxon>
        <taxon>Craniata</taxon>
        <taxon>Vertebrata</taxon>
        <taxon>Chondrichthyes</taxon>
        <taxon>Elasmobranchii</taxon>
        <taxon>Galeomorphii</taxon>
        <taxon>Galeoidea</taxon>
        <taxon>Orectolobiformes</taxon>
        <taxon>Hemiscylliidae</taxon>
        <taxon>Chiloscyllium</taxon>
    </lineage>
</organism>
<dbReference type="InterPro" id="IPR013783">
    <property type="entry name" value="Ig-like_fold"/>
</dbReference>
<comment type="caution">
    <text evidence="8">The sequence shown here is derived from an EMBL/GenBank/DDBJ whole genome shotgun (WGS) entry which is preliminary data.</text>
</comment>
<dbReference type="PROSITE" id="PS50835">
    <property type="entry name" value="IG_LIKE"/>
    <property type="match status" value="1"/>
</dbReference>
<dbReference type="InterPro" id="IPR007110">
    <property type="entry name" value="Ig-like_dom"/>
</dbReference>
<evidence type="ECO:0000256" key="5">
    <source>
        <dbReference type="SAM" id="MobiDB-lite"/>
    </source>
</evidence>
<keyword evidence="6" id="KW-0812">Transmembrane</keyword>
<feature type="transmembrane region" description="Helical" evidence="6">
    <location>
        <begin position="259"/>
        <end position="281"/>
    </location>
</feature>
<sequence length="358" mass="40519">MEKSHPRARCFKMEINRRLFFTAPRMLTMWLLCSLLKDRVGLAQADGNPMSSHLLNGSLGQSLALPVHIPWPDPLILTWDFRSSSTGRKFQICYKARNNPAECSDGFKERFRLNLTDYSLEIQTLMKSDQGWYEVNARSGQDVHVELMELRVYEPVSKPLMQVTSVTQGGICHINLSCSVKRGSNVTYSWWTGGEEVTGDEFHNVTDEGRRLKMFASSNSTSKAYNCTVRNPVSEDTDMIILEPHCEQGKKQEENKKQLHTGLIIAAIAIFTCGLLIMFCVRRKKKHFKLSEARNNEAASEPALYAEIRRSSNARDQSQGHLCQLDTSEKQQGGGVKLTTIYDEIKFNPNTSTPNDSD</sequence>
<name>A0A401SLS8_CHIPU</name>
<evidence type="ECO:0000313" key="9">
    <source>
        <dbReference type="Proteomes" id="UP000287033"/>
    </source>
</evidence>
<reference evidence="8 9" key="1">
    <citation type="journal article" date="2018" name="Nat. Ecol. Evol.">
        <title>Shark genomes provide insights into elasmobranch evolution and the origin of vertebrates.</title>
        <authorList>
            <person name="Hara Y"/>
            <person name="Yamaguchi K"/>
            <person name="Onimaru K"/>
            <person name="Kadota M"/>
            <person name="Koyanagi M"/>
            <person name="Keeley SD"/>
            <person name="Tatsumi K"/>
            <person name="Tanaka K"/>
            <person name="Motone F"/>
            <person name="Kageyama Y"/>
            <person name="Nozu R"/>
            <person name="Adachi N"/>
            <person name="Nishimura O"/>
            <person name="Nakagawa R"/>
            <person name="Tanegashima C"/>
            <person name="Kiyatake I"/>
            <person name="Matsumoto R"/>
            <person name="Murakumo K"/>
            <person name="Nishida K"/>
            <person name="Terakita A"/>
            <person name="Kuratani S"/>
            <person name="Sato K"/>
            <person name="Hyodo S Kuraku.S."/>
        </authorList>
    </citation>
    <scope>NUCLEOTIDE SEQUENCE [LARGE SCALE GENOMIC DNA]</scope>
</reference>
<evidence type="ECO:0000256" key="6">
    <source>
        <dbReference type="SAM" id="Phobius"/>
    </source>
</evidence>
<keyword evidence="6" id="KW-1133">Transmembrane helix</keyword>
<evidence type="ECO:0000256" key="1">
    <source>
        <dbReference type="ARBA" id="ARBA00004370"/>
    </source>
</evidence>
<evidence type="ECO:0000256" key="3">
    <source>
        <dbReference type="ARBA" id="ARBA00023136"/>
    </source>
</evidence>
<proteinExistence type="predicted"/>
<dbReference type="SUPFAM" id="SSF48726">
    <property type="entry name" value="Immunoglobulin"/>
    <property type="match status" value="2"/>
</dbReference>
<keyword evidence="4" id="KW-0325">Glycoprotein</keyword>
<evidence type="ECO:0000256" key="2">
    <source>
        <dbReference type="ARBA" id="ARBA00022729"/>
    </source>
</evidence>
<dbReference type="Gene3D" id="2.60.40.10">
    <property type="entry name" value="Immunoglobulins"/>
    <property type="match status" value="2"/>
</dbReference>
<protein>
    <recommendedName>
        <fullName evidence="7">Ig-like domain-containing protein</fullName>
    </recommendedName>
</protein>
<accession>A0A401SLS8</accession>
<dbReference type="InterPro" id="IPR036179">
    <property type="entry name" value="Ig-like_dom_sf"/>
</dbReference>
<keyword evidence="9" id="KW-1185">Reference proteome</keyword>
<dbReference type="InterPro" id="IPR013106">
    <property type="entry name" value="Ig_V-set"/>
</dbReference>
<dbReference type="Proteomes" id="UP000287033">
    <property type="component" value="Unassembled WGS sequence"/>
</dbReference>
<evidence type="ECO:0000313" key="8">
    <source>
        <dbReference type="EMBL" id="GCC31343.1"/>
    </source>
</evidence>
<keyword evidence="3 6" id="KW-0472">Membrane</keyword>
<keyword evidence="2" id="KW-0732">Signal</keyword>
<dbReference type="Pfam" id="PF07686">
    <property type="entry name" value="V-set"/>
    <property type="match status" value="1"/>
</dbReference>
<dbReference type="PANTHER" id="PTHR12080">
    <property type="entry name" value="SIGNALING LYMPHOCYTIC ACTIVATION MOLECULE"/>
    <property type="match status" value="1"/>
</dbReference>
<dbReference type="STRING" id="137246.A0A401SLS8"/>
<comment type="subcellular location">
    <subcellularLocation>
        <location evidence="1">Membrane</location>
    </subcellularLocation>
</comment>
<evidence type="ECO:0000256" key="4">
    <source>
        <dbReference type="ARBA" id="ARBA00023180"/>
    </source>
</evidence>
<dbReference type="InterPro" id="IPR015631">
    <property type="entry name" value="CD2/SLAM_rcpt"/>
</dbReference>
<dbReference type="GO" id="GO:0016020">
    <property type="term" value="C:membrane"/>
    <property type="evidence" value="ECO:0007669"/>
    <property type="project" value="UniProtKB-SubCell"/>
</dbReference>
<gene>
    <name evidence="8" type="ORF">chiPu_0009800</name>
</gene>